<evidence type="ECO:0000313" key="3">
    <source>
        <dbReference type="Proteomes" id="UP000006804"/>
    </source>
</evidence>
<evidence type="ECO:0008006" key="4">
    <source>
        <dbReference type="Google" id="ProtNLM"/>
    </source>
</evidence>
<name>F7YV76_9THEM</name>
<keyword evidence="1" id="KW-0472">Membrane</keyword>
<dbReference type="Proteomes" id="UP000006804">
    <property type="component" value="Chromosome"/>
</dbReference>
<feature type="transmembrane region" description="Helical" evidence="1">
    <location>
        <begin position="39"/>
        <end position="59"/>
    </location>
</feature>
<dbReference type="KEGG" id="tta:Theth_0276"/>
<dbReference type="EMBL" id="CP002351">
    <property type="protein sequence ID" value="AEH50375.1"/>
    <property type="molecule type" value="Genomic_DNA"/>
</dbReference>
<dbReference type="OrthoDB" id="37739at2"/>
<feature type="transmembrane region" description="Helical" evidence="1">
    <location>
        <begin position="7"/>
        <end position="27"/>
    </location>
</feature>
<proteinExistence type="predicted"/>
<dbReference type="STRING" id="688269.Theth_0276"/>
<evidence type="ECO:0000313" key="2">
    <source>
        <dbReference type="EMBL" id="AEH50375.1"/>
    </source>
</evidence>
<dbReference type="HOGENOM" id="CLU_137927_4_0_0"/>
<keyword evidence="1" id="KW-0812">Transmembrane</keyword>
<dbReference type="PATRIC" id="fig|688269.3.peg.285"/>
<gene>
    <name evidence="2" type="ORF">Theth_0276</name>
</gene>
<sequence length="82" mass="9548" precursor="true">MSRFAIFFQFGVTVVSNILVGTVLGYYIDKWTFNNKVLFVVFIFLGIASGLYNGFKFLLKEAEKYDKRDKKDDKSDNPFRTD</sequence>
<evidence type="ECO:0000256" key="1">
    <source>
        <dbReference type="SAM" id="Phobius"/>
    </source>
</evidence>
<keyword evidence="3" id="KW-1185">Reference proteome</keyword>
<reference evidence="2 3" key="1">
    <citation type="submission" date="2010-11" db="EMBL/GenBank/DDBJ databases">
        <title>The complete genome of Thermotoga thermarum DSM 5069.</title>
        <authorList>
            <consortium name="US DOE Joint Genome Institute (JGI-PGF)"/>
            <person name="Lucas S."/>
            <person name="Copeland A."/>
            <person name="Lapidus A."/>
            <person name="Bruce D."/>
            <person name="Goodwin L."/>
            <person name="Pitluck S."/>
            <person name="Kyrpides N."/>
            <person name="Mavromatis K."/>
            <person name="Ivanova N."/>
            <person name="Zeytun A."/>
            <person name="Brettin T."/>
            <person name="Detter J.C."/>
            <person name="Tapia R."/>
            <person name="Han C."/>
            <person name="Land M."/>
            <person name="Hauser L."/>
            <person name="Markowitz V."/>
            <person name="Cheng J.-F."/>
            <person name="Hugenholtz P."/>
            <person name="Woyke T."/>
            <person name="Wu D."/>
            <person name="Spring S."/>
            <person name="Schroeder M."/>
            <person name="Brambilla E."/>
            <person name="Klenk H.-P."/>
            <person name="Eisen J.A."/>
        </authorList>
    </citation>
    <scope>NUCLEOTIDE SEQUENCE [LARGE SCALE GENOMIC DNA]</scope>
    <source>
        <strain evidence="2 3">DSM 5069</strain>
    </source>
</reference>
<dbReference type="AlphaFoldDB" id="F7YV76"/>
<accession>F7YV76</accession>
<keyword evidence="1" id="KW-1133">Transmembrane helix</keyword>
<dbReference type="InterPro" id="IPR032820">
    <property type="entry name" value="ATPase_put"/>
</dbReference>
<dbReference type="Pfam" id="PF09527">
    <property type="entry name" value="ATPase_gene1"/>
    <property type="match status" value="1"/>
</dbReference>
<organism evidence="2 3">
    <name type="scientific">Pseudothermotoga thermarum DSM 5069</name>
    <dbReference type="NCBI Taxonomy" id="688269"/>
    <lineage>
        <taxon>Bacteria</taxon>
        <taxon>Thermotogati</taxon>
        <taxon>Thermotogota</taxon>
        <taxon>Thermotogae</taxon>
        <taxon>Thermotogales</taxon>
        <taxon>Thermotogaceae</taxon>
        <taxon>Pseudothermotoga</taxon>
    </lineage>
</organism>
<dbReference type="eggNOG" id="COG5336">
    <property type="taxonomic scope" value="Bacteria"/>
</dbReference>
<protein>
    <recommendedName>
        <fullName evidence="4">ATP synthase protein I</fullName>
    </recommendedName>
</protein>
<dbReference type="RefSeq" id="WP_013931598.1">
    <property type="nucleotide sequence ID" value="NC_015707.1"/>
</dbReference>